<evidence type="ECO:0000313" key="1">
    <source>
        <dbReference type="EMBL" id="PDO09801.1"/>
    </source>
</evidence>
<accession>A0A2A6DYD0</accession>
<reference evidence="1 2" key="1">
    <citation type="submission" date="2016-12" db="EMBL/GenBank/DDBJ databases">
        <title>Candidatus Reconcilibacillus cellulovorans genome.</title>
        <authorList>
            <person name="Kolinko S."/>
            <person name="Wu Y.-W."/>
            <person name="Tachea F."/>
            <person name="Denzel E."/>
            <person name="Hiras J."/>
            <person name="Baecker N."/>
            <person name="Chan L.J."/>
            <person name="Eichorst S.A."/>
            <person name="Frey D."/>
            <person name="Adams P.D."/>
            <person name="Pray T."/>
            <person name="Tanjore D."/>
            <person name="Petzold C.J."/>
            <person name="Gladden J.M."/>
            <person name="Simmons B.A."/>
            <person name="Singer S.W."/>
        </authorList>
    </citation>
    <scope>NUCLEOTIDE SEQUENCE [LARGE SCALE GENOMIC DNA]</scope>
    <source>
        <strain evidence="1">JTherm</strain>
    </source>
</reference>
<protein>
    <submittedName>
        <fullName evidence="1">Uncharacterized protein</fullName>
    </submittedName>
</protein>
<proteinExistence type="predicted"/>
<gene>
    <name evidence="1" type="ORF">BLM47_10660</name>
</gene>
<evidence type="ECO:0000313" key="2">
    <source>
        <dbReference type="Proteomes" id="UP000243688"/>
    </source>
</evidence>
<comment type="caution">
    <text evidence="1">The sequence shown here is derived from an EMBL/GenBank/DDBJ whole genome shotgun (WGS) entry which is preliminary data.</text>
</comment>
<dbReference type="AlphaFoldDB" id="A0A2A6DYD0"/>
<sequence length="197" mass="22564">MRIGIDDGMETATIADLAELEAWWKSATRRLFGENRLIRCVVIDGTPYYEGYEHALRERFDRIGEVRIISMTCSEWFDDTVRELAGYLVSIAQAVDRVRASMYGCPSSSDWNVFAQLLEGLHWIYEVLKAFSSYLKENGKTEESRKWLDVSEKLESAIRELAAALERNETISIGDVLEYELKPVVLQISELISQVKV</sequence>
<organism evidence="1 2">
    <name type="scientific">Candidatus Reconcilbacillus cellulovorans</name>
    <dbReference type="NCBI Taxonomy" id="1906605"/>
    <lineage>
        <taxon>Bacteria</taxon>
        <taxon>Bacillati</taxon>
        <taxon>Bacillota</taxon>
        <taxon>Bacilli</taxon>
        <taxon>Bacillales</taxon>
        <taxon>Paenibacillaceae</taxon>
        <taxon>Candidatus Reconcilbacillus</taxon>
    </lineage>
</organism>
<dbReference type="Proteomes" id="UP000243688">
    <property type="component" value="Unassembled WGS sequence"/>
</dbReference>
<name>A0A2A6DYD0_9BACL</name>
<dbReference type="EMBL" id="MOXJ01000027">
    <property type="protein sequence ID" value="PDO09801.1"/>
    <property type="molecule type" value="Genomic_DNA"/>
</dbReference>